<gene>
    <name evidence="2" type="ORF">TISLANDTSLP1_15380</name>
</gene>
<dbReference type="AlphaFoldDB" id="A0A9W6GGR1"/>
<dbReference type="InterPro" id="IPR029060">
    <property type="entry name" value="PIN-like_dom_sf"/>
</dbReference>
<reference evidence="2" key="1">
    <citation type="submission" date="2022-12" db="EMBL/GenBank/DDBJ databases">
        <title>Reference genome sequencing for broad-spectrum identification of bacterial and archaeal isolates by mass spectrometry.</title>
        <authorList>
            <person name="Sekiguchi Y."/>
            <person name="Tourlousse D.M."/>
        </authorList>
    </citation>
    <scope>NUCLEOTIDE SEQUENCE</scope>
    <source>
        <strain evidence="2">TSL-P1</strain>
    </source>
</reference>
<name>A0A9W6GGR1_9BACT</name>
<feature type="domain" description="PIN" evidence="1">
    <location>
        <begin position="5"/>
        <end position="122"/>
    </location>
</feature>
<dbReference type="Pfam" id="PF01850">
    <property type="entry name" value="PIN"/>
    <property type="match status" value="1"/>
</dbReference>
<sequence>MTDKIFVDTNVLVYAYDISANKKHEVAVSVIENLWYSGNGILSSQVLSEFFVVVTRKIPNPLSVEIAKSIIKDFLTWDVIPIYEDSVLDAIDILQKYNLSFWDSMIVECALRGGASLLLSEDFSDGLEIEKLRIQNPFK</sequence>
<dbReference type="CDD" id="cd18692">
    <property type="entry name" value="PIN_VapC-like"/>
    <property type="match status" value="1"/>
</dbReference>
<comment type="caution">
    <text evidence="2">The sequence shown here is derived from an EMBL/GenBank/DDBJ whole genome shotgun (WGS) entry which is preliminary data.</text>
</comment>
<accession>A0A9W6GGR1</accession>
<keyword evidence="3" id="KW-1185">Reference proteome</keyword>
<dbReference type="Proteomes" id="UP001144297">
    <property type="component" value="Unassembled WGS sequence"/>
</dbReference>
<dbReference type="InterPro" id="IPR002716">
    <property type="entry name" value="PIN_dom"/>
</dbReference>
<evidence type="ECO:0000313" key="3">
    <source>
        <dbReference type="Proteomes" id="UP001144297"/>
    </source>
</evidence>
<dbReference type="SUPFAM" id="SSF88723">
    <property type="entry name" value="PIN domain-like"/>
    <property type="match status" value="1"/>
</dbReference>
<dbReference type="Gene3D" id="3.40.50.1010">
    <property type="entry name" value="5'-nuclease"/>
    <property type="match status" value="1"/>
</dbReference>
<evidence type="ECO:0000313" key="2">
    <source>
        <dbReference type="EMBL" id="GLI53845.1"/>
    </source>
</evidence>
<proteinExistence type="predicted"/>
<evidence type="ECO:0000259" key="1">
    <source>
        <dbReference type="Pfam" id="PF01850"/>
    </source>
</evidence>
<protein>
    <submittedName>
        <fullName evidence="2">Twitching motility protein PilT</fullName>
    </submittedName>
</protein>
<dbReference type="EMBL" id="BSDX01000001">
    <property type="protein sequence ID" value="GLI53845.1"/>
    <property type="molecule type" value="Genomic_DNA"/>
</dbReference>
<organism evidence="2 3">
    <name type="scientific">Thermodesulfovibrio yellowstonii</name>
    <dbReference type="NCBI Taxonomy" id="28262"/>
    <lineage>
        <taxon>Bacteria</taxon>
        <taxon>Pseudomonadati</taxon>
        <taxon>Nitrospirota</taxon>
        <taxon>Thermodesulfovibrionia</taxon>
        <taxon>Thermodesulfovibrionales</taxon>
        <taxon>Thermodesulfovibrionaceae</taxon>
        <taxon>Thermodesulfovibrio</taxon>
    </lineage>
</organism>